<protein>
    <submittedName>
        <fullName evidence="2">Uncharacterized protein</fullName>
    </submittedName>
</protein>
<sequence length="111" mass="11773">MSLSVILPPLAASSLAGLPLLQSDLGTDLMWDGVVTVNGDHTVPVLTYQTLIILYKLGTGLVDVPTASVAQDTVTTGVVDSSLGQRSSRAGRLIRPVSRLIEFGELWVKEL</sequence>
<organism evidence="2 3">
    <name type="scientific">Merluccius polli</name>
    <name type="common">Benguela hake</name>
    <name type="synonym">Merluccius cadenati</name>
    <dbReference type="NCBI Taxonomy" id="89951"/>
    <lineage>
        <taxon>Eukaryota</taxon>
        <taxon>Metazoa</taxon>
        <taxon>Chordata</taxon>
        <taxon>Craniata</taxon>
        <taxon>Vertebrata</taxon>
        <taxon>Euteleostomi</taxon>
        <taxon>Actinopterygii</taxon>
        <taxon>Neopterygii</taxon>
        <taxon>Teleostei</taxon>
        <taxon>Neoteleostei</taxon>
        <taxon>Acanthomorphata</taxon>
        <taxon>Zeiogadaria</taxon>
        <taxon>Gadariae</taxon>
        <taxon>Gadiformes</taxon>
        <taxon>Gadoidei</taxon>
        <taxon>Merlucciidae</taxon>
        <taxon>Merluccius</taxon>
    </lineage>
</organism>
<gene>
    <name evidence="2" type="ORF">N1851_015415</name>
    <name evidence="1" type="ORF">N1851_029232</name>
</gene>
<dbReference type="EMBL" id="JAOPHQ010002844">
    <property type="protein sequence ID" value="KAK0145693.1"/>
    <property type="molecule type" value="Genomic_DNA"/>
</dbReference>
<proteinExistence type="predicted"/>
<dbReference type="Proteomes" id="UP001174136">
    <property type="component" value="Unassembled WGS sequence"/>
</dbReference>
<evidence type="ECO:0000313" key="3">
    <source>
        <dbReference type="Proteomes" id="UP001174136"/>
    </source>
</evidence>
<comment type="caution">
    <text evidence="2">The sequence shown here is derived from an EMBL/GenBank/DDBJ whole genome shotgun (WGS) entry which is preliminary data.</text>
</comment>
<name>A0AA47MSA7_MERPO</name>
<keyword evidence="3" id="KW-1185">Reference proteome</keyword>
<evidence type="ECO:0000313" key="1">
    <source>
        <dbReference type="EMBL" id="KAK0134952.1"/>
    </source>
</evidence>
<evidence type="ECO:0000313" key="2">
    <source>
        <dbReference type="EMBL" id="KAK0145693.1"/>
    </source>
</evidence>
<accession>A0AA47MSA7</accession>
<dbReference type="AlphaFoldDB" id="A0AA47MSA7"/>
<dbReference type="EMBL" id="JAOPHQ010005514">
    <property type="protein sequence ID" value="KAK0134952.1"/>
    <property type="molecule type" value="Genomic_DNA"/>
</dbReference>
<reference evidence="2" key="1">
    <citation type="journal article" date="2023" name="Front. Mar. Sci.">
        <title>A new Merluccius polli reference genome to investigate the effects of global change in West African waters.</title>
        <authorList>
            <person name="Mateo J.L."/>
            <person name="Blanco-Fernandez C."/>
            <person name="Garcia-Vazquez E."/>
            <person name="Machado-Schiaffino G."/>
        </authorList>
    </citation>
    <scope>NUCLEOTIDE SEQUENCE</scope>
    <source>
        <strain evidence="2">C29</strain>
        <tissue evidence="2">Fin</tissue>
    </source>
</reference>